<reference evidence="2 3" key="1">
    <citation type="submission" date="2016-10" db="EMBL/GenBank/DDBJ databases">
        <authorList>
            <person name="de Groot N.N."/>
        </authorList>
    </citation>
    <scope>NUCLEOTIDE SEQUENCE [LARGE SCALE GENOMIC DNA]</scope>
    <source>
        <strain evidence="2 3">CGMCC 4.6945</strain>
    </source>
</reference>
<sequence>MSAPMSAPTGGPAGTRVPVTAGVPPLGEAVLHRLPPVGLAELVERASRQTRVDRKYVVPLAELDHVLAGIGAGVEDGARVLEIDGARSFAYESVYFDTPDLVSYLGAARRRRRRFKVRTRTYVDAASCWVEVKTRGTRGTTVKERLPYDLVHRDVLDEDGLRFTAEVLDAAAVPLGDGDGIPDLRPTLVSRYRRATLHLPATDSRTTIDTGLTWTALGPDGTPSAPPLALAGMAVVETKTGSTPSSTDRLLWRHGYRPVRISKYGTGMAALHPGLPATPWHRVLTQDVGPHLVAA</sequence>
<gene>
    <name evidence="2" type="ORF">SAMN05421867_10626</name>
</gene>
<organism evidence="2 3">
    <name type="scientific">Cellulomonas marina</name>
    <dbReference type="NCBI Taxonomy" id="988821"/>
    <lineage>
        <taxon>Bacteria</taxon>
        <taxon>Bacillati</taxon>
        <taxon>Actinomycetota</taxon>
        <taxon>Actinomycetes</taxon>
        <taxon>Micrococcales</taxon>
        <taxon>Cellulomonadaceae</taxon>
        <taxon>Cellulomonas</taxon>
    </lineage>
</organism>
<evidence type="ECO:0000313" key="3">
    <source>
        <dbReference type="Proteomes" id="UP000199012"/>
    </source>
</evidence>
<keyword evidence="3" id="KW-1185">Reference proteome</keyword>
<dbReference type="AlphaFoldDB" id="A0A1I0XYX1"/>
<dbReference type="GO" id="GO:0006799">
    <property type="term" value="P:polyphosphate biosynthetic process"/>
    <property type="evidence" value="ECO:0007669"/>
    <property type="project" value="UniProtKB-ARBA"/>
</dbReference>
<dbReference type="Proteomes" id="UP000199012">
    <property type="component" value="Unassembled WGS sequence"/>
</dbReference>
<evidence type="ECO:0000259" key="1">
    <source>
        <dbReference type="Pfam" id="PF09359"/>
    </source>
</evidence>
<dbReference type="Gene3D" id="3.20.100.30">
    <property type="entry name" value="VTC, catalytic tunnel domain"/>
    <property type="match status" value="1"/>
</dbReference>
<proteinExistence type="predicted"/>
<dbReference type="Pfam" id="PF09359">
    <property type="entry name" value="VTC"/>
    <property type="match status" value="1"/>
</dbReference>
<dbReference type="STRING" id="988821.SAMN05421867_10626"/>
<protein>
    <submittedName>
        <fullName evidence="2">VTC domain-containing protein</fullName>
    </submittedName>
</protein>
<evidence type="ECO:0000313" key="2">
    <source>
        <dbReference type="EMBL" id="SFB05358.1"/>
    </source>
</evidence>
<dbReference type="CDD" id="cd07750">
    <property type="entry name" value="PolyPPase_VTC_like"/>
    <property type="match status" value="1"/>
</dbReference>
<accession>A0A1I0XYX1</accession>
<dbReference type="InterPro" id="IPR042267">
    <property type="entry name" value="VTC_sf"/>
</dbReference>
<dbReference type="InterPro" id="IPR018966">
    <property type="entry name" value="VTC_domain"/>
</dbReference>
<name>A0A1I0XYX1_9CELL</name>
<dbReference type="EMBL" id="FOKA01000006">
    <property type="protein sequence ID" value="SFB05358.1"/>
    <property type="molecule type" value="Genomic_DNA"/>
</dbReference>
<feature type="domain" description="VTC" evidence="1">
    <location>
        <begin position="51"/>
        <end position="272"/>
    </location>
</feature>